<dbReference type="GO" id="GO:0003824">
    <property type="term" value="F:catalytic activity"/>
    <property type="evidence" value="ECO:0007669"/>
    <property type="project" value="InterPro"/>
</dbReference>
<dbReference type="PANTHER" id="PTHR45527:SF1">
    <property type="entry name" value="FATTY ACID SYNTHASE"/>
    <property type="match status" value="1"/>
</dbReference>
<keyword evidence="3" id="KW-1185">Reference proteome</keyword>
<dbReference type="GO" id="GO:0043041">
    <property type="term" value="P:amino acid activation for nonribosomal peptide biosynthetic process"/>
    <property type="evidence" value="ECO:0007669"/>
    <property type="project" value="TreeGrafter"/>
</dbReference>
<dbReference type="Gene3D" id="3.30.559.10">
    <property type="entry name" value="Chloramphenicol acetyltransferase-like domain"/>
    <property type="match status" value="1"/>
</dbReference>
<evidence type="ECO:0000259" key="1">
    <source>
        <dbReference type="Pfam" id="PF00668"/>
    </source>
</evidence>
<protein>
    <submittedName>
        <fullName evidence="2">Non-ribosomal peptide synthetase</fullName>
    </submittedName>
</protein>
<dbReference type="GO" id="GO:0008610">
    <property type="term" value="P:lipid biosynthetic process"/>
    <property type="evidence" value="ECO:0007669"/>
    <property type="project" value="UniProtKB-ARBA"/>
</dbReference>
<name>A0A8J7ADN5_DESMC</name>
<gene>
    <name evidence="2" type="ORF">IQ276_14225</name>
</gene>
<dbReference type="EMBL" id="JADEXS010000170">
    <property type="protein sequence ID" value="MBE9023542.1"/>
    <property type="molecule type" value="Genomic_DNA"/>
</dbReference>
<sequence length="467" mass="54548">MKPENVEDIYELTPVQKGMLFHCLYARESALYFFHHTLTLHGHPNIEAFEQAWQQVVDRHTILRTGFYWEDIDNPLQVVYKQVKISLNQYDWRGIEQAEQQERLKEFLESDRQLCFDFSQPCLMRLSLIRIADNYYEFIWSNHHIIIDGWTTPIILEECLQIYAALCESKEANLPPARPFRNYIDWLQQQNIAKTESFWRQALQGVKAPTPLTYIENNQLPDQKERYDEEKIQLSEATTKALLSFAAKNRLTLATLVHGIWSILLGRYTRRDNITYGCTVTGRPVDLAEVDSMVGMFINTLPINVKLNTDQQVLSWLQHFQTQLVEARHHEYTPLTQIQGWSEVPRNLPLFETIVVVENLPVSQFVRNWKGNIEFEPTGTYYRNNYPLNLVIYPESEIIVAISYNASRFDIATITGIIRDFQVLLQEIINHPDVPIKELSLSTPQQQQISTALEKQASFNWELVPTV</sequence>
<dbReference type="RefSeq" id="WP_193917255.1">
    <property type="nucleotide sequence ID" value="NZ_JADEXS020000001.1"/>
</dbReference>
<dbReference type="InterPro" id="IPR023213">
    <property type="entry name" value="CAT-like_dom_sf"/>
</dbReference>
<dbReference type="InterPro" id="IPR001242">
    <property type="entry name" value="Condensation_dom"/>
</dbReference>
<evidence type="ECO:0000313" key="3">
    <source>
        <dbReference type="Proteomes" id="UP000622533"/>
    </source>
</evidence>
<comment type="caution">
    <text evidence="2">The sequence shown here is derived from an EMBL/GenBank/DDBJ whole genome shotgun (WGS) entry which is preliminary data.</text>
</comment>
<dbReference type="Proteomes" id="UP000622533">
    <property type="component" value="Unassembled WGS sequence"/>
</dbReference>
<feature type="domain" description="Condensation" evidence="1">
    <location>
        <begin position="6"/>
        <end position="448"/>
    </location>
</feature>
<dbReference type="SUPFAM" id="SSF52777">
    <property type="entry name" value="CoA-dependent acyltransferases"/>
    <property type="match status" value="2"/>
</dbReference>
<organism evidence="2 3">
    <name type="scientific">Desmonostoc muscorum LEGE 12446</name>
    <dbReference type="NCBI Taxonomy" id="1828758"/>
    <lineage>
        <taxon>Bacteria</taxon>
        <taxon>Bacillati</taxon>
        <taxon>Cyanobacteriota</taxon>
        <taxon>Cyanophyceae</taxon>
        <taxon>Nostocales</taxon>
        <taxon>Nostocaceae</taxon>
        <taxon>Desmonostoc</taxon>
    </lineage>
</organism>
<dbReference type="CDD" id="cd19543">
    <property type="entry name" value="DCL_NRPS"/>
    <property type="match status" value="1"/>
</dbReference>
<dbReference type="PANTHER" id="PTHR45527">
    <property type="entry name" value="NONRIBOSOMAL PEPTIDE SYNTHETASE"/>
    <property type="match status" value="1"/>
</dbReference>
<dbReference type="Gene3D" id="3.30.559.30">
    <property type="entry name" value="Nonribosomal peptide synthetase, condensation domain"/>
    <property type="match status" value="1"/>
</dbReference>
<accession>A0A8J7ADN5</accession>
<dbReference type="GO" id="GO:0044550">
    <property type="term" value="P:secondary metabolite biosynthetic process"/>
    <property type="evidence" value="ECO:0007669"/>
    <property type="project" value="TreeGrafter"/>
</dbReference>
<dbReference type="AlphaFoldDB" id="A0A8J7ADN5"/>
<dbReference type="Pfam" id="PF00668">
    <property type="entry name" value="Condensation"/>
    <property type="match status" value="1"/>
</dbReference>
<proteinExistence type="predicted"/>
<evidence type="ECO:0000313" key="2">
    <source>
        <dbReference type="EMBL" id="MBE9023542.1"/>
    </source>
</evidence>
<dbReference type="GO" id="GO:0005829">
    <property type="term" value="C:cytosol"/>
    <property type="evidence" value="ECO:0007669"/>
    <property type="project" value="TreeGrafter"/>
</dbReference>
<reference evidence="2" key="1">
    <citation type="submission" date="2020-10" db="EMBL/GenBank/DDBJ databases">
        <authorList>
            <person name="Castelo-Branco R."/>
            <person name="Eusebio N."/>
            <person name="Adriana R."/>
            <person name="Vieira A."/>
            <person name="Brugerolle De Fraissinette N."/>
            <person name="Rezende De Castro R."/>
            <person name="Schneider M.P."/>
            <person name="Vasconcelos V."/>
            <person name="Leao P.N."/>
        </authorList>
    </citation>
    <scope>NUCLEOTIDE SEQUENCE</scope>
    <source>
        <strain evidence="2">LEGE 12446</strain>
    </source>
</reference>
<dbReference type="GO" id="GO:0031177">
    <property type="term" value="F:phosphopantetheine binding"/>
    <property type="evidence" value="ECO:0007669"/>
    <property type="project" value="TreeGrafter"/>
</dbReference>